<organism evidence="5 6">
    <name type="scientific">Pantoea ananatis (strain AJ13355)</name>
    <dbReference type="NCBI Taxonomy" id="932677"/>
    <lineage>
        <taxon>Bacteria</taxon>
        <taxon>Pseudomonadati</taxon>
        <taxon>Pseudomonadota</taxon>
        <taxon>Gammaproteobacteria</taxon>
        <taxon>Enterobacterales</taxon>
        <taxon>Erwiniaceae</taxon>
        <taxon>Pantoea</taxon>
    </lineage>
</organism>
<dbReference type="eggNOG" id="COG0834">
    <property type="taxonomic scope" value="Bacteria"/>
</dbReference>
<dbReference type="InterPro" id="IPR001638">
    <property type="entry name" value="Solute-binding_3/MltF_N"/>
</dbReference>
<dbReference type="SMART" id="SM00062">
    <property type="entry name" value="PBPb"/>
    <property type="match status" value="1"/>
</dbReference>
<gene>
    <name evidence="5" type="primary">fliY</name>
    <name evidence="5" type="ordered locus">PAJ_2568</name>
</gene>
<dbReference type="KEGG" id="paj:PAJ_2568"/>
<evidence type="ECO:0000256" key="3">
    <source>
        <dbReference type="SAM" id="SignalP"/>
    </source>
</evidence>
<feature type="domain" description="Solute-binding protein family 3/N-terminal" evidence="4">
    <location>
        <begin position="64"/>
        <end position="297"/>
    </location>
</feature>
<sequence length="312" mass="32956">MHKTSFIALLMLSVSGGSLAESTSVAVNGQRVSLEANKAPIHTPKNASAVAQLPANYHFAVPGALTVAVAALNSPPLTVFSDDNKTLLGSEVDIARLVADSLGLRLNVVPASWEDWPLGVASGKYDAAITNITVTKARKEKFDFATYRKDSLGFYVKTSSPIQSLTKAEDIAGLRIIVGSGTNQEAILLAWDKENQARGLKPFTPIYTKDDAAQTLALQAGRADAYFGPNVIGAWKAALNGKTRLVGSVDGGWPKAAHIAVTVKKGSGLAEPISTALNGVIQNGDYQKVLDRWGEGVERIDHSEINPPGLGD</sequence>
<evidence type="ECO:0000313" key="6">
    <source>
        <dbReference type="Proteomes" id="UP000006690"/>
    </source>
</evidence>
<dbReference type="AlphaFoldDB" id="A0A0H3L024"/>
<accession>A0A0H3L024</accession>
<feature type="signal peptide" evidence="3">
    <location>
        <begin position="1"/>
        <end position="20"/>
    </location>
</feature>
<name>A0A0H3L024_PANAA</name>
<dbReference type="EMBL" id="AP012032">
    <property type="protein sequence ID" value="BAK12648.1"/>
    <property type="molecule type" value="Genomic_DNA"/>
</dbReference>
<evidence type="ECO:0000259" key="4">
    <source>
        <dbReference type="SMART" id="SM00062"/>
    </source>
</evidence>
<dbReference type="SUPFAM" id="SSF53850">
    <property type="entry name" value="Periplasmic binding protein-like II"/>
    <property type="match status" value="1"/>
</dbReference>
<comment type="similarity">
    <text evidence="1">Belongs to the bacterial solute-binding protein 3 family.</text>
</comment>
<dbReference type="RefSeq" id="WP_014594604.1">
    <property type="nucleotide sequence ID" value="NC_017531.2"/>
</dbReference>
<dbReference type="OrthoDB" id="6970383at2"/>
<feature type="chain" id="PRO_5002614314" evidence="3">
    <location>
        <begin position="21"/>
        <end position="312"/>
    </location>
</feature>
<dbReference type="Pfam" id="PF00497">
    <property type="entry name" value="SBP_bac_3"/>
    <property type="match status" value="1"/>
</dbReference>
<evidence type="ECO:0000313" key="5">
    <source>
        <dbReference type="EMBL" id="BAK12648.1"/>
    </source>
</evidence>
<evidence type="ECO:0000256" key="1">
    <source>
        <dbReference type="ARBA" id="ARBA00010333"/>
    </source>
</evidence>
<dbReference type="PATRIC" id="fig|932677.3.peg.2996"/>
<proteinExistence type="inferred from homology"/>
<keyword evidence="2 3" id="KW-0732">Signal</keyword>
<protein>
    <submittedName>
        <fullName evidence="5">Cystine-binding periplasmic protein FliY</fullName>
    </submittedName>
</protein>
<dbReference type="Proteomes" id="UP000006690">
    <property type="component" value="Chromosome"/>
</dbReference>
<dbReference type="CDD" id="cd01004">
    <property type="entry name" value="PBP2_MidA_like"/>
    <property type="match status" value="1"/>
</dbReference>
<dbReference type="HOGENOM" id="CLU_019602_18_1_6"/>
<dbReference type="Gene3D" id="3.40.190.10">
    <property type="entry name" value="Periplasmic binding protein-like II"/>
    <property type="match status" value="2"/>
</dbReference>
<reference evidence="6" key="1">
    <citation type="journal article" date="2012" name="Appl. Microbiol. Biotechnol.">
        <title>The complete genome sequence of Pantoea ananatis AJ13355, an organism with great biotechnological potential.</title>
        <authorList>
            <person name="Hara Y."/>
            <person name="Kadotani N."/>
            <person name="Izui H."/>
            <person name="Katashkina J.I."/>
            <person name="Kuvaeva T.M."/>
            <person name="Andreeva I.G."/>
            <person name="Golubeva L.I."/>
            <person name="Malko D.B."/>
            <person name="Makeev V.J."/>
            <person name="Mashko S.V."/>
            <person name="Kozlov Y.I."/>
        </authorList>
    </citation>
    <scope>NUCLEOTIDE SEQUENCE [LARGE SCALE GENOMIC DNA]</scope>
    <source>
        <strain evidence="6">AJ13355</strain>
    </source>
</reference>
<evidence type="ECO:0000256" key="2">
    <source>
        <dbReference type="ARBA" id="ARBA00022729"/>
    </source>
</evidence>
<dbReference type="PANTHER" id="PTHR35936">
    <property type="entry name" value="MEMBRANE-BOUND LYTIC MUREIN TRANSGLYCOSYLASE F"/>
    <property type="match status" value="1"/>
</dbReference>
<dbReference type="PANTHER" id="PTHR35936:SF19">
    <property type="entry name" value="AMINO-ACID-BINDING PROTEIN YXEM-RELATED"/>
    <property type="match status" value="1"/>
</dbReference>